<dbReference type="GO" id="GO:0048306">
    <property type="term" value="F:calcium-dependent protein binding"/>
    <property type="evidence" value="ECO:0007669"/>
    <property type="project" value="UniProtKB-ARBA"/>
</dbReference>
<evidence type="ECO:0000256" key="2">
    <source>
        <dbReference type="ARBA" id="ARBA00022490"/>
    </source>
</evidence>
<dbReference type="Proteomes" id="UP000053257">
    <property type="component" value="Unassembled WGS sequence"/>
</dbReference>
<comment type="subcellular location">
    <subcellularLocation>
        <location evidence="1">Cytoplasm</location>
    </subcellularLocation>
</comment>
<dbReference type="GO" id="GO:0005509">
    <property type="term" value="F:calcium ion binding"/>
    <property type="evidence" value="ECO:0007669"/>
    <property type="project" value="InterPro"/>
</dbReference>
<feature type="compositionally biased region" description="Low complexity" evidence="6">
    <location>
        <begin position="35"/>
        <end position="46"/>
    </location>
</feature>
<dbReference type="SUPFAM" id="SSF47473">
    <property type="entry name" value="EF-hand"/>
    <property type="match status" value="1"/>
</dbReference>
<dbReference type="InterPro" id="IPR018247">
    <property type="entry name" value="EF_Hand_1_Ca_BS"/>
</dbReference>
<dbReference type="OrthoDB" id="186625at2759"/>
<keyword evidence="5" id="KW-0106">Calcium</keyword>
<evidence type="ECO:0000313" key="9">
    <source>
        <dbReference type="Proteomes" id="UP000053257"/>
    </source>
</evidence>
<sequence>MYHSNSHRSSVHAHTPSHMYPSSRTNYATPPPAATPYQAQQLQYQPSRRSQTAGVPDQSQLYQWFRKVDTDGSGEISVQELQAALINGDWSRFDIDTVKMLMNLFDVDRSGSIGFNEFQGLWKYIVDWQQAFKYFDRDGSGTIDGHELANALRQFGYNLSPTILALLEQKYASAPYSGQGPLPGISFDRFVRACVVVKNLTEAFQRKDTDRDGWITVNYEEFLKMFLMAP</sequence>
<keyword evidence="9" id="KW-1185">Reference proteome</keyword>
<name>A0A0C3SAD1_PHLG1</name>
<dbReference type="InterPro" id="IPR011992">
    <property type="entry name" value="EF-hand-dom_pair"/>
</dbReference>
<keyword evidence="3" id="KW-0479">Metal-binding</keyword>
<evidence type="ECO:0000256" key="6">
    <source>
        <dbReference type="SAM" id="MobiDB-lite"/>
    </source>
</evidence>
<reference evidence="8 9" key="1">
    <citation type="journal article" date="2014" name="PLoS Genet.">
        <title>Analysis of the Phlebiopsis gigantea genome, transcriptome and secretome provides insight into its pioneer colonization strategies of wood.</title>
        <authorList>
            <person name="Hori C."/>
            <person name="Ishida T."/>
            <person name="Igarashi K."/>
            <person name="Samejima M."/>
            <person name="Suzuki H."/>
            <person name="Master E."/>
            <person name="Ferreira P."/>
            <person name="Ruiz-Duenas F.J."/>
            <person name="Held B."/>
            <person name="Canessa P."/>
            <person name="Larrondo L.F."/>
            <person name="Schmoll M."/>
            <person name="Druzhinina I.S."/>
            <person name="Kubicek C.P."/>
            <person name="Gaskell J.A."/>
            <person name="Kersten P."/>
            <person name="St John F."/>
            <person name="Glasner J."/>
            <person name="Sabat G."/>
            <person name="Splinter BonDurant S."/>
            <person name="Syed K."/>
            <person name="Yadav J."/>
            <person name="Mgbeahuruike A.C."/>
            <person name="Kovalchuk A."/>
            <person name="Asiegbu F.O."/>
            <person name="Lackner G."/>
            <person name="Hoffmeister D."/>
            <person name="Rencoret J."/>
            <person name="Gutierrez A."/>
            <person name="Sun H."/>
            <person name="Lindquist E."/>
            <person name="Barry K."/>
            <person name="Riley R."/>
            <person name="Grigoriev I.V."/>
            <person name="Henrissat B."/>
            <person name="Kues U."/>
            <person name="Berka R.M."/>
            <person name="Martinez A.T."/>
            <person name="Covert S.F."/>
            <person name="Blanchette R.A."/>
            <person name="Cullen D."/>
        </authorList>
    </citation>
    <scope>NUCLEOTIDE SEQUENCE [LARGE SCALE GENOMIC DNA]</scope>
    <source>
        <strain evidence="8 9">11061_1 CR5-6</strain>
    </source>
</reference>
<evidence type="ECO:0000256" key="5">
    <source>
        <dbReference type="ARBA" id="ARBA00022837"/>
    </source>
</evidence>
<evidence type="ECO:0000256" key="1">
    <source>
        <dbReference type="ARBA" id="ARBA00004496"/>
    </source>
</evidence>
<dbReference type="SMART" id="SM00054">
    <property type="entry name" value="EFh"/>
    <property type="match status" value="4"/>
</dbReference>
<feature type="region of interest" description="Disordered" evidence="6">
    <location>
        <begin position="1"/>
        <end position="56"/>
    </location>
</feature>
<dbReference type="STRING" id="745531.A0A0C3SAD1"/>
<accession>A0A0C3SAD1</accession>
<evidence type="ECO:0000256" key="3">
    <source>
        <dbReference type="ARBA" id="ARBA00022723"/>
    </source>
</evidence>
<keyword evidence="2" id="KW-0963">Cytoplasm</keyword>
<keyword evidence="4" id="KW-0677">Repeat</keyword>
<dbReference type="Pfam" id="PF13499">
    <property type="entry name" value="EF-hand_7"/>
    <property type="match status" value="2"/>
</dbReference>
<dbReference type="PROSITE" id="PS00018">
    <property type="entry name" value="EF_HAND_1"/>
    <property type="match status" value="2"/>
</dbReference>
<dbReference type="PANTHER" id="PTHR46212">
    <property type="entry name" value="PEFLIN"/>
    <property type="match status" value="1"/>
</dbReference>
<feature type="domain" description="EF-hand" evidence="7">
    <location>
        <begin position="123"/>
        <end position="158"/>
    </location>
</feature>
<feature type="compositionally biased region" description="Polar residues" evidence="6">
    <location>
        <begin position="47"/>
        <end position="56"/>
    </location>
</feature>
<dbReference type="AlphaFoldDB" id="A0A0C3SAD1"/>
<dbReference type="PROSITE" id="PS50222">
    <property type="entry name" value="EF_HAND_2"/>
    <property type="match status" value="3"/>
</dbReference>
<feature type="domain" description="EF-hand" evidence="7">
    <location>
        <begin position="56"/>
        <end position="91"/>
    </location>
</feature>
<evidence type="ECO:0000259" key="7">
    <source>
        <dbReference type="PROSITE" id="PS50222"/>
    </source>
</evidence>
<dbReference type="InterPro" id="IPR051426">
    <property type="entry name" value="Peflin/Sorcin_CaBP"/>
</dbReference>
<evidence type="ECO:0000313" key="8">
    <source>
        <dbReference type="EMBL" id="KIP09102.1"/>
    </source>
</evidence>
<dbReference type="GO" id="GO:0005737">
    <property type="term" value="C:cytoplasm"/>
    <property type="evidence" value="ECO:0007669"/>
    <property type="project" value="UniProtKB-SubCell"/>
</dbReference>
<feature type="compositionally biased region" description="Basic residues" evidence="6">
    <location>
        <begin position="1"/>
        <end position="11"/>
    </location>
</feature>
<organism evidence="8 9">
    <name type="scientific">Phlebiopsis gigantea (strain 11061_1 CR5-6)</name>
    <name type="common">White-rot fungus</name>
    <name type="synonym">Peniophora gigantea</name>
    <dbReference type="NCBI Taxonomy" id="745531"/>
    <lineage>
        <taxon>Eukaryota</taxon>
        <taxon>Fungi</taxon>
        <taxon>Dikarya</taxon>
        <taxon>Basidiomycota</taxon>
        <taxon>Agaricomycotina</taxon>
        <taxon>Agaricomycetes</taxon>
        <taxon>Polyporales</taxon>
        <taxon>Phanerochaetaceae</taxon>
        <taxon>Phlebiopsis</taxon>
    </lineage>
</organism>
<feature type="domain" description="EF-hand" evidence="7">
    <location>
        <begin position="195"/>
        <end position="230"/>
    </location>
</feature>
<dbReference type="PANTHER" id="PTHR46212:SF3">
    <property type="entry name" value="GH27120P"/>
    <property type="match status" value="1"/>
</dbReference>
<dbReference type="Gene3D" id="1.10.238.10">
    <property type="entry name" value="EF-hand"/>
    <property type="match status" value="1"/>
</dbReference>
<dbReference type="HOGENOM" id="CLU_051357_1_1_1"/>
<dbReference type="InterPro" id="IPR002048">
    <property type="entry name" value="EF_hand_dom"/>
</dbReference>
<evidence type="ECO:0000256" key="4">
    <source>
        <dbReference type="ARBA" id="ARBA00022737"/>
    </source>
</evidence>
<proteinExistence type="predicted"/>
<dbReference type="CDD" id="cd16180">
    <property type="entry name" value="EFh_PEF_Group_I"/>
    <property type="match status" value="1"/>
</dbReference>
<dbReference type="EMBL" id="KN840470">
    <property type="protein sequence ID" value="KIP09102.1"/>
    <property type="molecule type" value="Genomic_DNA"/>
</dbReference>
<gene>
    <name evidence="8" type="ORF">PHLGIDRAFT_87188</name>
</gene>
<protein>
    <recommendedName>
        <fullName evidence="7">EF-hand domain-containing protein</fullName>
    </recommendedName>
</protein>